<sequence>MSTPQKFRKKPVIIEAMQWDGTPEGATPIINWILETGERSAMRATPGDWIIRGVQGEFYPCKPDIFEATYEVVGPPATFAPGGMLPADPRTTRKAHLAKLARLGQAEGINRFEETR</sequence>
<evidence type="ECO:0000313" key="2">
    <source>
        <dbReference type="Proteomes" id="UP001321475"/>
    </source>
</evidence>
<evidence type="ECO:0000313" key="1">
    <source>
        <dbReference type="EMBL" id="BDZ40801.1"/>
    </source>
</evidence>
<organism evidence="1 2">
    <name type="scientific">Paraoerskovia sediminicola</name>
    <dbReference type="NCBI Taxonomy" id="1138587"/>
    <lineage>
        <taxon>Bacteria</taxon>
        <taxon>Bacillati</taxon>
        <taxon>Actinomycetota</taxon>
        <taxon>Actinomycetes</taxon>
        <taxon>Micrococcales</taxon>
        <taxon>Cellulomonadaceae</taxon>
        <taxon>Paraoerskovia</taxon>
    </lineage>
</organism>
<name>A0ABM8FYG8_9CELL</name>
<keyword evidence="2" id="KW-1185">Reference proteome</keyword>
<protein>
    <submittedName>
        <fullName evidence="1">Uncharacterized protein</fullName>
    </submittedName>
</protein>
<proteinExistence type="predicted"/>
<dbReference type="RefSeq" id="WP_286218131.1">
    <property type="nucleotide sequence ID" value="NZ_AP027729.1"/>
</dbReference>
<gene>
    <name evidence="1" type="ORF">GCM10025865_01000</name>
</gene>
<reference evidence="2" key="1">
    <citation type="journal article" date="2019" name="Int. J. Syst. Evol. Microbiol.">
        <title>The Global Catalogue of Microorganisms (GCM) 10K type strain sequencing project: providing services to taxonomists for standard genome sequencing and annotation.</title>
        <authorList>
            <consortium name="The Broad Institute Genomics Platform"/>
            <consortium name="The Broad Institute Genome Sequencing Center for Infectious Disease"/>
            <person name="Wu L."/>
            <person name="Ma J."/>
        </authorList>
    </citation>
    <scope>NUCLEOTIDE SEQUENCE [LARGE SCALE GENOMIC DNA]</scope>
    <source>
        <strain evidence="2">NBRC 108565</strain>
    </source>
</reference>
<dbReference type="EMBL" id="AP027729">
    <property type="protein sequence ID" value="BDZ40801.1"/>
    <property type="molecule type" value="Genomic_DNA"/>
</dbReference>
<dbReference type="Proteomes" id="UP001321475">
    <property type="component" value="Chromosome"/>
</dbReference>
<accession>A0ABM8FYG8</accession>